<protein>
    <submittedName>
        <fullName evidence="3">Putative fatty-acid--CoA ligase</fullName>
    </submittedName>
</protein>
<gene>
    <name evidence="3" type="ORF">GORHZ_129_00170</name>
</gene>
<reference evidence="3 4" key="1">
    <citation type="submission" date="2012-08" db="EMBL/GenBank/DDBJ databases">
        <title>Whole genome shotgun sequence of Gordonia rhizosphera NBRC 16068.</title>
        <authorList>
            <person name="Takarada H."/>
            <person name="Isaki S."/>
            <person name="Hosoyama A."/>
            <person name="Tsuchikane K."/>
            <person name="Katsumata H."/>
            <person name="Baba S."/>
            <person name="Ohji S."/>
            <person name="Yamazaki S."/>
            <person name="Fujita N."/>
        </authorList>
    </citation>
    <scope>NUCLEOTIDE SEQUENCE [LARGE SCALE GENOMIC DNA]</scope>
    <source>
        <strain evidence="3 4">NBRC 16068</strain>
    </source>
</reference>
<sequence length="513" mass="55168">MDNGVLTHSLGTAREWPTVTVDAAVREHARQRPDETAIVGPAVTLTWSQLDHAAGCAADIIAHTGGAGSRVAWLGQNDVGYAITLLGAWRQRAALVGLNWRLPEADLAGSCADAGVTHVFTSAAFADVARAIAGDGVHVEVIDQTTTDPWPGHATAAPLEPAADDVAMVFFTSGSTGVPKAVPVTRLGFEIGVATPTPHRFDASSRLLIVPPVFHLAGAYWAMYGLVFGARQIYLAEASPKTIVDAMADQRVTHAVFVPTLIRAIVDQLVAEPRDLPEFRHMGYGASSITVPLLREAIDVLGCEFCQVYGMTEGGGVVSYLWPEDHQLEGEHVGRLASAGRVSIGCEVEVRDVETGERLPAGRSGVLWFRTPFMADHYIGRPEQSAKVFIDGWLNTRDIGRVDDDGYLYIEGRSDDMIITGGENVHPGEVEGVIAELPDVVEVAVYGTPDERWGRRVSAAIVARDPGLTEDVVVRHCKERLAGYKVPRKVTFLTEMPKTATGKITRSKLADTV</sequence>
<dbReference type="InterPro" id="IPR045851">
    <property type="entry name" value="AMP-bd_C_sf"/>
</dbReference>
<dbReference type="InterPro" id="IPR020845">
    <property type="entry name" value="AMP-binding_CS"/>
</dbReference>
<accession>K6WXV9</accession>
<dbReference type="InterPro" id="IPR000873">
    <property type="entry name" value="AMP-dep_synth/lig_dom"/>
</dbReference>
<dbReference type="Pfam" id="PF00501">
    <property type="entry name" value="AMP-binding"/>
    <property type="match status" value="1"/>
</dbReference>
<evidence type="ECO:0000259" key="2">
    <source>
        <dbReference type="Pfam" id="PF13193"/>
    </source>
</evidence>
<keyword evidence="4" id="KW-1185">Reference proteome</keyword>
<dbReference type="OrthoDB" id="4362067at2"/>
<dbReference type="InterPro" id="IPR042099">
    <property type="entry name" value="ANL_N_sf"/>
</dbReference>
<dbReference type="Pfam" id="PF13193">
    <property type="entry name" value="AMP-binding_C"/>
    <property type="match status" value="1"/>
</dbReference>
<evidence type="ECO:0000313" key="3">
    <source>
        <dbReference type="EMBL" id="GAB91374.1"/>
    </source>
</evidence>
<dbReference type="InterPro" id="IPR050237">
    <property type="entry name" value="ATP-dep_AMP-bd_enzyme"/>
</dbReference>
<feature type="domain" description="AMP-dependent synthetase/ligase" evidence="1">
    <location>
        <begin position="26"/>
        <end position="378"/>
    </location>
</feature>
<dbReference type="GO" id="GO:0016878">
    <property type="term" value="F:acid-thiol ligase activity"/>
    <property type="evidence" value="ECO:0007669"/>
    <property type="project" value="UniProtKB-ARBA"/>
</dbReference>
<feature type="domain" description="AMP-binding enzyme C-terminal" evidence="2">
    <location>
        <begin position="429"/>
        <end position="503"/>
    </location>
</feature>
<dbReference type="PANTHER" id="PTHR43767">
    <property type="entry name" value="LONG-CHAIN-FATTY-ACID--COA LIGASE"/>
    <property type="match status" value="1"/>
</dbReference>
<dbReference type="RefSeq" id="WP_006334786.1">
    <property type="nucleotide sequence ID" value="NZ_BAHC01000129.1"/>
</dbReference>
<dbReference type="PANTHER" id="PTHR43767:SF1">
    <property type="entry name" value="NONRIBOSOMAL PEPTIDE SYNTHASE PES1 (EUROFUNG)-RELATED"/>
    <property type="match status" value="1"/>
</dbReference>
<dbReference type="Gene3D" id="3.40.50.12780">
    <property type="entry name" value="N-terminal domain of ligase-like"/>
    <property type="match status" value="1"/>
</dbReference>
<dbReference type="EMBL" id="BAHC01000129">
    <property type="protein sequence ID" value="GAB91374.1"/>
    <property type="molecule type" value="Genomic_DNA"/>
</dbReference>
<dbReference type="STRING" id="1108045.GORHZ_129_00170"/>
<evidence type="ECO:0000259" key="1">
    <source>
        <dbReference type="Pfam" id="PF00501"/>
    </source>
</evidence>
<keyword evidence="3" id="KW-0436">Ligase</keyword>
<name>K6WXV9_9ACTN</name>
<proteinExistence type="predicted"/>
<comment type="caution">
    <text evidence="3">The sequence shown here is derived from an EMBL/GenBank/DDBJ whole genome shotgun (WGS) entry which is preliminary data.</text>
</comment>
<dbReference type="eggNOG" id="COG0318">
    <property type="taxonomic scope" value="Bacteria"/>
</dbReference>
<dbReference type="Proteomes" id="UP000008363">
    <property type="component" value="Unassembled WGS sequence"/>
</dbReference>
<organism evidence="3 4">
    <name type="scientific">Gordonia rhizosphera NBRC 16068</name>
    <dbReference type="NCBI Taxonomy" id="1108045"/>
    <lineage>
        <taxon>Bacteria</taxon>
        <taxon>Bacillati</taxon>
        <taxon>Actinomycetota</taxon>
        <taxon>Actinomycetes</taxon>
        <taxon>Mycobacteriales</taxon>
        <taxon>Gordoniaceae</taxon>
        <taxon>Gordonia</taxon>
    </lineage>
</organism>
<dbReference type="PROSITE" id="PS00455">
    <property type="entry name" value="AMP_BINDING"/>
    <property type="match status" value="1"/>
</dbReference>
<dbReference type="SUPFAM" id="SSF56801">
    <property type="entry name" value="Acetyl-CoA synthetase-like"/>
    <property type="match status" value="1"/>
</dbReference>
<dbReference type="InterPro" id="IPR025110">
    <property type="entry name" value="AMP-bd_C"/>
</dbReference>
<dbReference type="Gene3D" id="3.30.300.30">
    <property type="match status" value="1"/>
</dbReference>
<evidence type="ECO:0000313" key="4">
    <source>
        <dbReference type="Proteomes" id="UP000008363"/>
    </source>
</evidence>
<dbReference type="AlphaFoldDB" id="K6WXV9"/>